<dbReference type="EMBL" id="KE651166">
    <property type="protein sequence ID" value="EEB06012.1"/>
    <property type="molecule type" value="Genomic_DNA"/>
</dbReference>
<evidence type="ECO:0000256" key="1">
    <source>
        <dbReference type="SAM" id="Phobius"/>
    </source>
</evidence>
<dbReference type="Gene3D" id="3.40.30.10">
    <property type="entry name" value="Glutaredoxin"/>
    <property type="match status" value="1"/>
</dbReference>
<feature type="signal peptide" evidence="2">
    <location>
        <begin position="1"/>
        <end position="19"/>
    </location>
</feature>
<dbReference type="STRING" id="402676.B6JXB1"/>
<dbReference type="InterPro" id="IPR036249">
    <property type="entry name" value="Thioredoxin-like_sf"/>
</dbReference>
<feature type="transmembrane region" description="Helical" evidence="1">
    <location>
        <begin position="198"/>
        <end position="216"/>
    </location>
</feature>
<evidence type="ECO:0000313" key="3">
    <source>
        <dbReference type="EMBL" id="EEB06012.1"/>
    </source>
</evidence>
<protein>
    <submittedName>
        <fullName evidence="3">Thioredoxin family protein</fullName>
    </submittedName>
</protein>
<dbReference type="RefSeq" id="XP_002172305.1">
    <property type="nucleotide sequence ID" value="XM_002172269.2"/>
</dbReference>
<dbReference type="OMA" id="YFINGAN"/>
<dbReference type="Proteomes" id="UP000001744">
    <property type="component" value="Unassembled WGS sequence"/>
</dbReference>
<proteinExistence type="predicted"/>
<name>B6JXB1_SCHJY</name>
<accession>B6JXB1</accession>
<keyword evidence="1" id="KW-0472">Membrane</keyword>
<keyword evidence="1" id="KW-1133">Transmembrane helix</keyword>
<dbReference type="GeneID" id="7048282"/>
<feature type="chain" id="PRO_5002844967" evidence="2">
    <location>
        <begin position="20"/>
        <end position="233"/>
    </location>
</feature>
<gene>
    <name evidence="3" type="ORF">SJAG_01038</name>
</gene>
<evidence type="ECO:0000256" key="2">
    <source>
        <dbReference type="SAM" id="SignalP"/>
    </source>
</evidence>
<evidence type="ECO:0000313" key="4">
    <source>
        <dbReference type="Proteomes" id="UP000001744"/>
    </source>
</evidence>
<dbReference type="AlphaFoldDB" id="B6JXB1"/>
<dbReference type="HOGENOM" id="CLU_1176009_0_0_1"/>
<keyword evidence="2" id="KW-0732">Signal</keyword>
<dbReference type="SUPFAM" id="SSF52833">
    <property type="entry name" value="Thioredoxin-like"/>
    <property type="match status" value="1"/>
</dbReference>
<reference evidence="3 4" key="1">
    <citation type="journal article" date="2011" name="Science">
        <title>Comparative functional genomics of the fission yeasts.</title>
        <authorList>
            <person name="Rhind N."/>
            <person name="Chen Z."/>
            <person name="Yassour M."/>
            <person name="Thompson D.A."/>
            <person name="Haas B.J."/>
            <person name="Habib N."/>
            <person name="Wapinski I."/>
            <person name="Roy S."/>
            <person name="Lin M.F."/>
            <person name="Heiman D.I."/>
            <person name="Young S.K."/>
            <person name="Furuya K."/>
            <person name="Guo Y."/>
            <person name="Pidoux A."/>
            <person name="Chen H.M."/>
            <person name="Robbertse B."/>
            <person name="Goldberg J.M."/>
            <person name="Aoki K."/>
            <person name="Bayne E.H."/>
            <person name="Berlin A.M."/>
            <person name="Desjardins C.A."/>
            <person name="Dobbs E."/>
            <person name="Dukaj L."/>
            <person name="Fan L."/>
            <person name="FitzGerald M.G."/>
            <person name="French C."/>
            <person name="Gujja S."/>
            <person name="Hansen K."/>
            <person name="Keifenheim D."/>
            <person name="Levin J.Z."/>
            <person name="Mosher R.A."/>
            <person name="Mueller C.A."/>
            <person name="Pfiffner J."/>
            <person name="Priest M."/>
            <person name="Russ C."/>
            <person name="Smialowska A."/>
            <person name="Swoboda P."/>
            <person name="Sykes S.M."/>
            <person name="Vaughn M."/>
            <person name="Vengrova S."/>
            <person name="Yoder R."/>
            <person name="Zeng Q."/>
            <person name="Allshire R."/>
            <person name="Baulcombe D."/>
            <person name="Birren B.W."/>
            <person name="Brown W."/>
            <person name="Ekwall K."/>
            <person name="Kellis M."/>
            <person name="Leatherwood J."/>
            <person name="Levin H."/>
            <person name="Margalit H."/>
            <person name="Martienssen R."/>
            <person name="Nieduszynski C.A."/>
            <person name="Spatafora J.W."/>
            <person name="Friedman N."/>
            <person name="Dalgaard J.Z."/>
            <person name="Baumann P."/>
            <person name="Niki H."/>
            <person name="Regev A."/>
            <person name="Nusbaum C."/>
        </authorList>
    </citation>
    <scope>NUCLEOTIDE SEQUENCE [LARGE SCALE GENOMIC DNA]</scope>
    <source>
        <strain evidence="4">yFS275 / FY16936</strain>
    </source>
</reference>
<dbReference type="OrthoDB" id="2121326at2759"/>
<dbReference type="JaponicusDB" id="SJAG_01038"/>
<sequence>MYLSRVFLGFFTFVTVVSAYVNCSGDAAEGEKWLSNTGYNWTVRDVNPTCIFDDSLIQNVSDSNWNSVLGKGNWIVELTTSNCPVCPFVRALMNDMSHQLSNITELHFARVYAEENLMTSTRLLVTKLPNILYIVNNTEFRVLPFEFLTHKLLRDLYTSAKFTQFNKRDGFFSIGGPLAPLYKVIGIVLKKYTDLTKGIPHIVMSIGVGVFSGFLLNMMHSKKKRQSGAAKTK</sequence>
<keyword evidence="1" id="KW-0812">Transmembrane</keyword>
<dbReference type="VEuPathDB" id="FungiDB:SJAG_01038"/>
<organism evidence="3 4">
    <name type="scientific">Schizosaccharomyces japonicus (strain yFS275 / FY16936)</name>
    <name type="common">Fission yeast</name>
    <dbReference type="NCBI Taxonomy" id="402676"/>
    <lineage>
        <taxon>Eukaryota</taxon>
        <taxon>Fungi</taxon>
        <taxon>Dikarya</taxon>
        <taxon>Ascomycota</taxon>
        <taxon>Taphrinomycotina</taxon>
        <taxon>Schizosaccharomycetes</taxon>
        <taxon>Schizosaccharomycetales</taxon>
        <taxon>Schizosaccharomycetaceae</taxon>
        <taxon>Schizosaccharomyces</taxon>
    </lineage>
</organism>
<keyword evidence="4" id="KW-1185">Reference proteome</keyword>